<feature type="region of interest" description="Disordered" evidence="1">
    <location>
        <begin position="1"/>
        <end position="21"/>
    </location>
</feature>
<reference evidence="2 3" key="1">
    <citation type="submission" date="2019-03" db="EMBL/GenBank/DDBJ databases">
        <title>Paraburkholderia sp. 4M-K11, isolated from subtropical forest soil.</title>
        <authorList>
            <person name="Gao Z.-H."/>
            <person name="Qiu L.-H."/>
        </authorList>
    </citation>
    <scope>NUCLEOTIDE SEQUENCE [LARGE SCALE GENOMIC DNA]</scope>
    <source>
        <strain evidence="2 3">4M-K11</strain>
    </source>
</reference>
<feature type="compositionally biased region" description="Polar residues" evidence="1">
    <location>
        <begin position="44"/>
        <end position="64"/>
    </location>
</feature>
<dbReference type="AlphaFoldDB" id="A0A4R5LX64"/>
<sequence length="64" mass="6793">MAYRAVLPAARRDVHPDETQAARSWALELADTDIAVNAVAPDPTDQQSSIVSRNGDSGNESPST</sequence>
<gene>
    <name evidence="2" type="ORF">EYW47_40505</name>
</gene>
<dbReference type="Proteomes" id="UP000295722">
    <property type="component" value="Unassembled WGS sequence"/>
</dbReference>
<feature type="non-terminal residue" evidence="2">
    <location>
        <position position="64"/>
    </location>
</feature>
<organism evidence="2 3">
    <name type="scientific">Paraburkholderia silviterrae</name>
    <dbReference type="NCBI Taxonomy" id="2528715"/>
    <lineage>
        <taxon>Bacteria</taxon>
        <taxon>Pseudomonadati</taxon>
        <taxon>Pseudomonadota</taxon>
        <taxon>Betaproteobacteria</taxon>
        <taxon>Burkholderiales</taxon>
        <taxon>Burkholderiaceae</taxon>
        <taxon>Paraburkholderia</taxon>
    </lineage>
</organism>
<evidence type="ECO:0000313" key="3">
    <source>
        <dbReference type="Proteomes" id="UP000295722"/>
    </source>
</evidence>
<feature type="compositionally biased region" description="Basic and acidic residues" evidence="1">
    <location>
        <begin position="10"/>
        <end position="20"/>
    </location>
</feature>
<accession>A0A4R5LX64</accession>
<comment type="caution">
    <text evidence="2">The sequence shown here is derived from an EMBL/GenBank/DDBJ whole genome shotgun (WGS) entry which is preliminary data.</text>
</comment>
<name>A0A4R5LX64_9BURK</name>
<dbReference type="EMBL" id="SMRP01000068">
    <property type="protein sequence ID" value="TDG16474.1"/>
    <property type="molecule type" value="Genomic_DNA"/>
</dbReference>
<evidence type="ECO:0000256" key="1">
    <source>
        <dbReference type="SAM" id="MobiDB-lite"/>
    </source>
</evidence>
<keyword evidence="3" id="KW-1185">Reference proteome</keyword>
<evidence type="ECO:0000313" key="2">
    <source>
        <dbReference type="EMBL" id="TDG16474.1"/>
    </source>
</evidence>
<feature type="region of interest" description="Disordered" evidence="1">
    <location>
        <begin position="39"/>
        <end position="64"/>
    </location>
</feature>
<proteinExistence type="predicted"/>
<protein>
    <submittedName>
        <fullName evidence="2">Uncharacterized protein</fullName>
    </submittedName>
</protein>